<dbReference type="EMBL" id="SAEB01000006">
    <property type="protein sequence ID" value="RVD86270.1"/>
    <property type="molecule type" value="Genomic_DNA"/>
</dbReference>
<dbReference type="InterPro" id="IPR016007">
    <property type="entry name" value="Alpha_rhamnosid"/>
</dbReference>
<evidence type="ECO:0000259" key="6">
    <source>
        <dbReference type="Pfam" id="PF17389"/>
    </source>
</evidence>
<dbReference type="InterPro" id="IPR035396">
    <property type="entry name" value="Bac_rhamnosid6H"/>
</dbReference>
<dbReference type="SUPFAM" id="SSF48208">
    <property type="entry name" value="Six-hairpin glycosidases"/>
    <property type="match status" value="1"/>
</dbReference>
<dbReference type="Pfam" id="PF08531">
    <property type="entry name" value="Bac_rhamnosid_N"/>
    <property type="match status" value="1"/>
</dbReference>
<dbReference type="Gene3D" id="2.60.120.260">
    <property type="entry name" value="Galactose-binding domain-like"/>
    <property type="match status" value="2"/>
</dbReference>
<keyword evidence="3" id="KW-0378">Hydrolase</keyword>
<sequence>MAPSVEITSLRLPHTSNLLGIDDPTPIISWSYSIPSAQTSPSWQQITYILSLRSWSLASGPDFAKTYVVIGPKGYRSGNLPWPKAFPKVESSHAYEVSVRAIFTEGQPNAHGEFGSLDGDKLAPEGESVEQLVAKFTAGLSDASIASGILNFESGIVGGLDGWYKKAPSITPITTPWSAEGWEKPEPVPAYRNTYTLKSKPRIARVYATGFGVYKFFINGKPVSAESTMNPGWTEYAVRMTYQTYDITEHLQAGENVVTVWVADGWYRGRLGLPHKRWSARRGIYGKETGFMALFETFGSETQSFWTGSTGETGWKCIQRSPILETEIYDGEHHDARISIETAGQDEWKDVKQIPEVLNSELKRPVINEKTVNWRILKWDIESWSTETTRKSLQAQTAPLIRHTQTFPVKETIRTPKGKLIWDFAQNITGKIKIKGSAPAGTKLTFLHVEILDQDGEACWVILRGAKATDSYTFSGNGVEEWEPEFTFHGFRYVQVDGLSEGVEIEAVAKIYGSDCEKGLLKFNSTHPGLNRFVENIQWSTRGNFYAVPTDCPQRDERLGWSGDINVFGPTAVYVFDCYSFLKQWLQGLADGLYIGGFNRPPIVSPNAFELPGSHRPMAIWEDCLVALPWNLYKQYRDLSLLEALYPSIKQYYTKGIPRNEDGLWVDSFQYGDWLDPTTPPERPELAQTNQIFIANTWLCNISQIILNIATVLGKKEDIELFKASKAKVVAAWQKKYLVAIDASISKSDEPQQLIKWEANVEDPNPPNPVPDSQTAYSCALTFGLLPESYVEPAIRRLHHLVKNKADFHISTGLAGTPEIFYALCYPRNLPSTTSQEHLESVSLAYKLLLKNSDTPSFLYPIKLGATSIWERWDCITKEGVANVVSMTSMNHYALGAPGKWIFENIGGIKLEHDDLPVSGVVNADAKEGWKFIFDPIPSVEFGVTSNEMEYESPRGRVECKWNYNTQYKELSIEVAVPANCEGEIRVLGKTVQKVGAGRYYVKKIVDEVDSKTLEAF</sequence>
<evidence type="ECO:0000259" key="7">
    <source>
        <dbReference type="Pfam" id="PF17390"/>
    </source>
</evidence>
<evidence type="ECO:0000313" key="9">
    <source>
        <dbReference type="Proteomes" id="UP000283090"/>
    </source>
</evidence>
<evidence type="ECO:0000256" key="1">
    <source>
        <dbReference type="ARBA" id="ARBA00001445"/>
    </source>
</evidence>
<dbReference type="AlphaFoldDB" id="A0A437A5I6"/>
<dbReference type="InterPro" id="IPR013737">
    <property type="entry name" value="Bac_rhamnosid_N"/>
</dbReference>
<dbReference type="Pfam" id="PF05592">
    <property type="entry name" value="Bac_rhamnosid"/>
    <property type="match status" value="1"/>
</dbReference>
<evidence type="ECO:0000259" key="4">
    <source>
        <dbReference type="Pfam" id="PF05592"/>
    </source>
</evidence>
<dbReference type="GO" id="GO:0005975">
    <property type="term" value="P:carbohydrate metabolic process"/>
    <property type="evidence" value="ECO:0007669"/>
    <property type="project" value="InterPro"/>
</dbReference>
<protein>
    <recommendedName>
        <fullName evidence="2">alpha-L-rhamnosidase</fullName>
        <ecNumber evidence="2">3.2.1.40</ecNumber>
    </recommendedName>
</protein>
<evidence type="ECO:0000256" key="3">
    <source>
        <dbReference type="ARBA" id="ARBA00022801"/>
    </source>
</evidence>
<dbReference type="InterPro" id="IPR035398">
    <property type="entry name" value="Bac_rhamnosid_C"/>
</dbReference>
<accession>A0A437A5I6</accession>
<feature type="domain" description="Alpha-L-rhamnosidase concanavalin-like" evidence="4">
    <location>
        <begin position="414"/>
        <end position="505"/>
    </location>
</feature>
<dbReference type="VEuPathDB" id="FungiDB:DFL_004556"/>
<dbReference type="PANTHER" id="PTHR33307">
    <property type="entry name" value="ALPHA-RHAMNOSIDASE (EUROFUNG)"/>
    <property type="match status" value="1"/>
</dbReference>
<dbReference type="Pfam" id="PF17390">
    <property type="entry name" value="Bac_rhamnosid_C"/>
    <property type="match status" value="1"/>
</dbReference>
<dbReference type="InterPro" id="IPR008979">
    <property type="entry name" value="Galactose-bd-like_sf"/>
</dbReference>
<dbReference type="Pfam" id="PF17389">
    <property type="entry name" value="Bac_rhamnosid6H"/>
    <property type="match status" value="1"/>
</dbReference>
<evidence type="ECO:0000259" key="5">
    <source>
        <dbReference type="Pfam" id="PF08531"/>
    </source>
</evidence>
<dbReference type="OrthoDB" id="10036721at2759"/>
<dbReference type="InterPro" id="IPR008928">
    <property type="entry name" value="6-hairpin_glycosidase_sf"/>
</dbReference>
<dbReference type="SUPFAM" id="SSF49785">
    <property type="entry name" value="Galactose-binding domain-like"/>
    <property type="match status" value="1"/>
</dbReference>
<dbReference type="STRING" id="97331.A0A437A5I6"/>
<dbReference type="PANTHER" id="PTHR33307:SF6">
    <property type="entry name" value="ALPHA-RHAMNOSIDASE (EUROFUNG)-RELATED"/>
    <property type="match status" value="1"/>
</dbReference>
<feature type="domain" description="Bacterial alpha-L-rhamnosidase N-terminal" evidence="5">
    <location>
        <begin position="201"/>
        <end position="353"/>
    </location>
</feature>
<gene>
    <name evidence="8" type="ORF">DFL_004556</name>
</gene>
<keyword evidence="9" id="KW-1185">Reference proteome</keyword>
<dbReference type="RefSeq" id="XP_067491814.1">
    <property type="nucleotide sequence ID" value="XM_067633668.1"/>
</dbReference>
<dbReference type="GO" id="GO:0030596">
    <property type="term" value="F:alpha-L-rhamnosidase activity"/>
    <property type="evidence" value="ECO:0007669"/>
    <property type="project" value="UniProtKB-EC"/>
</dbReference>
<proteinExistence type="predicted"/>
<feature type="domain" description="Alpha-L-rhamnosidase C-terminal" evidence="7">
    <location>
        <begin position="927"/>
        <end position="996"/>
    </location>
</feature>
<comment type="catalytic activity">
    <reaction evidence="1">
        <text>Hydrolysis of terminal non-reducing alpha-L-rhamnose residues in alpha-L-rhamnosides.</text>
        <dbReference type="EC" id="3.2.1.40"/>
    </reaction>
</comment>
<dbReference type="InterPro" id="IPR008902">
    <property type="entry name" value="Rhamnosid_concanavalin"/>
</dbReference>
<dbReference type="GeneID" id="93586867"/>
<reference evidence="8 9" key="1">
    <citation type="submission" date="2019-01" db="EMBL/GenBank/DDBJ databases">
        <title>Intercellular communication is required for trap formation in the nematode-trapping fungus Duddingtonia flagrans.</title>
        <authorList>
            <person name="Youssar L."/>
            <person name="Wernet V."/>
            <person name="Hensel N."/>
            <person name="Hildebrandt H.-G."/>
            <person name="Fischer R."/>
        </authorList>
    </citation>
    <scope>NUCLEOTIDE SEQUENCE [LARGE SCALE GENOMIC DNA]</scope>
    <source>
        <strain evidence="8 9">CBS H-5679</strain>
    </source>
</reference>
<comment type="caution">
    <text evidence="8">The sequence shown here is derived from an EMBL/GenBank/DDBJ whole genome shotgun (WGS) entry which is preliminary data.</text>
</comment>
<dbReference type="Gene3D" id="1.50.10.10">
    <property type="match status" value="1"/>
</dbReference>
<name>A0A437A5I6_ARTFL</name>
<evidence type="ECO:0000313" key="8">
    <source>
        <dbReference type="EMBL" id="RVD86270.1"/>
    </source>
</evidence>
<dbReference type="EC" id="3.2.1.40" evidence="2"/>
<dbReference type="InterPro" id="IPR012341">
    <property type="entry name" value="6hp_glycosidase-like_sf"/>
</dbReference>
<feature type="domain" description="Alpha-L-rhamnosidase six-hairpin glycosidase" evidence="6">
    <location>
        <begin position="522"/>
        <end position="906"/>
    </location>
</feature>
<dbReference type="Gene3D" id="2.60.420.10">
    <property type="entry name" value="Maltose phosphorylase, domain 3"/>
    <property type="match status" value="1"/>
</dbReference>
<evidence type="ECO:0000256" key="2">
    <source>
        <dbReference type="ARBA" id="ARBA00012652"/>
    </source>
</evidence>
<dbReference type="Proteomes" id="UP000283090">
    <property type="component" value="Unassembled WGS sequence"/>
</dbReference>
<organism evidence="8 9">
    <name type="scientific">Arthrobotrys flagrans</name>
    <name type="common">Nematode-trapping fungus</name>
    <name type="synonym">Trichothecium flagrans</name>
    <dbReference type="NCBI Taxonomy" id="97331"/>
    <lineage>
        <taxon>Eukaryota</taxon>
        <taxon>Fungi</taxon>
        <taxon>Dikarya</taxon>
        <taxon>Ascomycota</taxon>
        <taxon>Pezizomycotina</taxon>
        <taxon>Orbiliomycetes</taxon>
        <taxon>Orbiliales</taxon>
        <taxon>Orbiliaceae</taxon>
        <taxon>Arthrobotrys</taxon>
    </lineage>
</organism>